<protein>
    <submittedName>
        <fullName evidence="2">Uncharacterized protein</fullName>
    </submittedName>
</protein>
<evidence type="ECO:0000313" key="1">
    <source>
        <dbReference type="Proteomes" id="UP000887565"/>
    </source>
</evidence>
<sequence length="94" mass="11301">MDGVCKWWLKHTAPWKIYKASGDDNVFHDFIHRRSHDYHCVYRILQDQAKRARFHMAEATTISEDVVKPQIHDKSLKMSNGKFWRPIFKFEPNL</sequence>
<organism evidence="1 2">
    <name type="scientific">Romanomermis culicivorax</name>
    <name type="common">Nematode worm</name>
    <dbReference type="NCBI Taxonomy" id="13658"/>
    <lineage>
        <taxon>Eukaryota</taxon>
        <taxon>Metazoa</taxon>
        <taxon>Ecdysozoa</taxon>
        <taxon>Nematoda</taxon>
        <taxon>Enoplea</taxon>
        <taxon>Dorylaimia</taxon>
        <taxon>Mermithida</taxon>
        <taxon>Mermithoidea</taxon>
        <taxon>Mermithidae</taxon>
        <taxon>Romanomermis</taxon>
    </lineage>
</organism>
<dbReference type="WBParaSite" id="nRc.2.0.1.t40939-RA">
    <property type="protein sequence ID" value="nRc.2.0.1.t40939-RA"/>
    <property type="gene ID" value="nRc.2.0.1.g40939"/>
</dbReference>
<evidence type="ECO:0000313" key="2">
    <source>
        <dbReference type="WBParaSite" id="nRc.2.0.1.t40939-RA"/>
    </source>
</evidence>
<accession>A0A915KR46</accession>
<proteinExistence type="predicted"/>
<dbReference type="Proteomes" id="UP000887565">
    <property type="component" value="Unplaced"/>
</dbReference>
<name>A0A915KR46_ROMCU</name>
<reference evidence="2" key="1">
    <citation type="submission" date="2022-11" db="UniProtKB">
        <authorList>
            <consortium name="WormBaseParasite"/>
        </authorList>
    </citation>
    <scope>IDENTIFICATION</scope>
</reference>
<keyword evidence="1" id="KW-1185">Reference proteome</keyword>
<dbReference type="AlphaFoldDB" id="A0A915KR46"/>